<feature type="compositionally biased region" description="Polar residues" evidence="1">
    <location>
        <begin position="1"/>
        <end position="18"/>
    </location>
</feature>
<feature type="region of interest" description="Disordered" evidence="1">
    <location>
        <begin position="1"/>
        <end position="30"/>
    </location>
</feature>
<keyword evidence="3" id="KW-1185">Reference proteome</keyword>
<name>A0A5E4ZQY1_9BURK</name>
<evidence type="ECO:0000313" key="2">
    <source>
        <dbReference type="EMBL" id="VVE63258.1"/>
    </source>
</evidence>
<reference evidence="2 3" key="1">
    <citation type="submission" date="2019-08" db="EMBL/GenBank/DDBJ databases">
        <authorList>
            <person name="Peeters C."/>
        </authorList>
    </citation>
    <scope>NUCLEOTIDE SEQUENCE [LARGE SCALE GENOMIC DNA]</scope>
    <source>
        <strain evidence="2 3">LMG 31118</strain>
    </source>
</reference>
<protein>
    <submittedName>
        <fullName evidence="2">Uncharacterized protein</fullName>
    </submittedName>
</protein>
<dbReference type="EMBL" id="CABPSQ010000002">
    <property type="protein sequence ID" value="VVE63258.1"/>
    <property type="molecule type" value="Genomic_DNA"/>
</dbReference>
<accession>A0A5E4ZQY1</accession>
<sequence length="173" mass="19171">MESSSINLSGRGSPIQLSDSDRPYADMPQGFAADVAGLSQTASTQPFGQQSAAAPVQALRTANARSSEFPFEAFYALWKKIVAVGGLEERHIEELEEFRPSPENFKEILNNIDIFDKPDRQTALKVIVEIVPPYDKSALVLCALSFDVAWLEKFDETHRKAVIGLLQSVRRSE</sequence>
<organism evidence="2 3">
    <name type="scientific">Pandoraea captiosa</name>
    <dbReference type="NCBI Taxonomy" id="2508302"/>
    <lineage>
        <taxon>Bacteria</taxon>
        <taxon>Pseudomonadati</taxon>
        <taxon>Pseudomonadota</taxon>
        <taxon>Betaproteobacteria</taxon>
        <taxon>Burkholderiales</taxon>
        <taxon>Burkholderiaceae</taxon>
        <taxon>Pandoraea</taxon>
    </lineage>
</organism>
<evidence type="ECO:0000256" key="1">
    <source>
        <dbReference type="SAM" id="MobiDB-lite"/>
    </source>
</evidence>
<evidence type="ECO:0000313" key="3">
    <source>
        <dbReference type="Proteomes" id="UP000414136"/>
    </source>
</evidence>
<dbReference type="RefSeq" id="WP_150623965.1">
    <property type="nucleotide sequence ID" value="NZ_CABPSQ010000002.1"/>
</dbReference>
<dbReference type="Proteomes" id="UP000414136">
    <property type="component" value="Unassembled WGS sequence"/>
</dbReference>
<dbReference type="AlphaFoldDB" id="A0A5E4ZQY1"/>
<proteinExistence type="predicted"/>
<gene>
    <name evidence="2" type="ORF">PCA31118_01184</name>
</gene>
<dbReference type="OrthoDB" id="9830275at2"/>